<dbReference type="PROSITE" id="PS00816">
    <property type="entry name" value="AIPM_HOMOCIT_SYNTH_2"/>
    <property type="match status" value="1"/>
</dbReference>
<dbReference type="InterPro" id="IPR006171">
    <property type="entry name" value="TOPRIM_dom"/>
</dbReference>
<dbReference type="EMBL" id="BSNK01000001">
    <property type="protein sequence ID" value="GLQ22935.1"/>
    <property type="molecule type" value="Genomic_DNA"/>
</dbReference>
<organism evidence="4 5">
    <name type="scientific">Algimonas ampicilliniresistens</name>
    <dbReference type="NCBI Taxonomy" id="1298735"/>
    <lineage>
        <taxon>Bacteria</taxon>
        <taxon>Pseudomonadati</taxon>
        <taxon>Pseudomonadota</taxon>
        <taxon>Alphaproteobacteria</taxon>
        <taxon>Maricaulales</taxon>
        <taxon>Robiginitomaculaceae</taxon>
        <taxon>Algimonas</taxon>
    </lineage>
</organism>
<dbReference type="InterPro" id="IPR055570">
    <property type="entry name" value="DUF7146"/>
</dbReference>
<reference evidence="4" key="1">
    <citation type="journal article" date="2014" name="Int. J. Syst. Evol. Microbiol.">
        <title>Complete genome of a new Firmicutes species belonging to the dominant human colonic microbiota ('Ruminococcus bicirculans') reveals two chromosomes and a selective capacity to utilize plant glucans.</title>
        <authorList>
            <consortium name="NISC Comparative Sequencing Program"/>
            <person name="Wegmann U."/>
            <person name="Louis P."/>
            <person name="Goesmann A."/>
            <person name="Henrissat B."/>
            <person name="Duncan S.H."/>
            <person name="Flint H.J."/>
        </authorList>
    </citation>
    <scope>NUCLEOTIDE SEQUENCE</scope>
    <source>
        <strain evidence="4">NBRC 108219</strain>
    </source>
</reference>
<accession>A0ABQ5V6D5</accession>
<dbReference type="Pfam" id="PF23639">
    <property type="entry name" value="DUF7146"/>
    <property type="match status" value="1"/>
</dbReference>
<evidence type="ECO:0000256" key="1">
    <source>
        <dbReference type="SAM" id="MobiDB-lite"/>
    </source>
</evidence>
<feature type="domain" description="Toprim" evidence="2">
    <location>
        <begin position="270"/>
        <end position="364"/>
    </location>
</feature>
<evidence type="ECO:0000313" key="4">
    <source>
        <dbReference type="EMBL" id="GLQ22935.1"/>
    </source>
</evidence>
<name>A0ABQ5V6D5_9PROT</name>
<dbReference type="Proteomes" id="UP001161391">
    <property type="component" value="Unassembled WGS sequence"/>
</dbReference>
<evidence type="ECO:0000259" key="2">
    <source>
        <dbReference type="Pfam" id="PF13362"/>
    </source>
</evidence>
<evidence type="ECO:0000259" key="3">
    <source>
        <dbReference type="Pfam" id="PF23639"/>
    </source>
</evidence>
<evidence type="ECO:0008006" key="6">
    <source>
        <dbReference type="Google" id="ProtNLM"/>
    </source>
</evidence>
<proteinExistence type="predicted"/>
<feature type="region of interest" description="Disordered" evidence="1">
    <location>
        <begin position="106"/>
        <end position="138"/>
    </location>
</feature>
<feature type="domain" description="DUF7146" evidence="3">
    <location>
        <begin position="140"/>
        <end position="260"/>
    </location>
</feature>
<reference evidence="4" key="2">
    <citation type="submission" date="2023-01" db="EMBL/GenBank/DDBJ databases">
        <title>Draft genome sequence of Algimonas ampicilliniresistens strain NBRC 108219.</title>
        <authorList>
            <person name="Sun Q."/>
            <person name="Mori K."/>
        </authorList>
    </citation>
    <scope>NUCLEOTIDE SEQUENCE</scope>
    <source>
        <strain evidence="4">NBRC 108219</strain>
    </source>
</reference>
<protein>
    <recommendedName>
        <fullName evidence="6">Toprim domain-containing protein</fullName>
    </recommendedName>
</protein>
<sequence>MHNPTLDFNRDAAAAYARFGTIGMVTFDPVPDHECEAHVREACQLLGGTMHGVIARVPSPDKSRANRSTVIMPNPGLQYGIGVHCHNDPGASLAFKQDIAARLHWSNASPQREARLSRPAPRSTPKPAHKVAGEADREARANARCKSLWRETLATGEPLRAYLHGARGLSAASLLDGLSHDIRFHPALPFWEQEGVKSDGKPKWVQRFTSPAMMARVVDCVTGKSIGLHTTYLTPDGRKNPNAGDRVRKMRGKVKGGTVALAGPDGNGLLAVAEGIESALSLQELMGFPCHAALSADGIANWTPPTGTKAVLIAHDDDAGGQGQKAAADLTARLCALGISSRPYPPAAANPAFVGCNDWNDALLGQRTKGAT</sequence>
<dbReference type="Pfam" id="PF13362">
    <property type="entry name" value="Toprim_3"/>
    <property type="match status" value="1"/>
</dbReference>
<keyword evidence="5" id="KW-1185">Reference proteome</keyword>
<gene>
    <name evidence="4" type="ORF">GCM10007853_08090</name>
</gene>
<evidence type="ECO:0000313" key="5">
    <source>
        <dbReference type="Proteomes" id="UP001161391"/>
    </source>
</evidence>
<comment type="caution">
    <text evidence="4">The sequence shown here is derived from an EMBL/GenBank/DDBJ whole genome shotgun (WGS) entry which is preliminary data.</text>
</comment>
<dbReference type="InterPro" id="IPR002034">
    <property type="entry name" value="AIPM/Hcit_synth_CS"/>
</dbReference>